<evidence type="ECO:0000259" key="15">
    <source>
        <dbReference type="Pfam" id="PF05173"/>
    </source>
</evidence>
<comment type="catalytic activity">
    <reaction evidence="11 13">
        <text>(S)-2,3,4,5-tetrahydrodipicolinate + NADP(+) + H2O = (2S,4S)-4-hydroxy-2,3,4,5-tetrahydrodipicolinate + NADPH + H(+)</text>
        <dbReference type="Rhea" id="RHEA:35331"/>
        <dbReference type="ChEBI" id="CHEBI:15377"/>
        <dbReference type="ChEBI" id="CHEBI:15378"/>
        <dbReference type="ChEBI" id="CHEBI:16845"/>
        <dbReference type="ChEBI" id="CHEBI:57783"/>
        <dbReference type="ChEBI" id="CHEBI:58349"/>
        <dbReference type="ChEBI" id="CHEBI:67139"/>
        <dbReference type="EC" id="1.17.1.8"/>
    </reaction>
</comment>
<feature type="active site" description="Proton donor/acceptor" evidence="13">
    <location>
        <position position="153"/>
    </location>
</feature>
<evidence type="ECO:0000259" key="14">
    <source>
        <dbReference type="Pfam" id="PF01113"/>
    </source>
</evidence>
<evidence type="ECO:0000256" key="7">
    <source>
        <dbReference type="ARBA" id="ARBA00023027"/>
    </source>
</evidence>
<dbReference type="Gene3D" id="3.40.50.720">
    <property type="entry name" value="NAD(P)-binding Rossmann-like Domain"/>
    <property type="match status" value="1"/>
</dbReference>
<keyword evidence="5 13" id="KW-0220">Diaminopimelate biosynthesis</keyword>
<sequence>MAGGPVRIGVWGAAGRMGIAIAQAIADEPGAELAAAFEHDGHPLLGEQMPGRHRGVRLQAASAPAPDFEVLVAFPIPEGLAPAIALARQRKIALVVGTTGYSDEDHRALAAAAEEIPLLVEPNMSLGVVVVNILLQQAVHVLPNWDAEVHEIHHAEKKDAPSGTAKLLVDSIRDARSKSKVLAGQNLQIDPDKIGVTSGRAGDIVGVHTALLANRGECIELTHRAFDRATFAGGAVFSAVRIARQPAGRYRLAELLLGGGG</sequence>
<keyword evidence="8 13" id="KW-0457">Lysine biosynthesis</keyword>
<evidence type="ECO:0000256" key="1">
    <source>
        <dbReference type="ARBA" id="ARBA00006642"/>
    </source>
</evidence>
<comment type="subcellular location">
    <subcellularLocation>
        <location evidence="13">Cytoplasm</location>
    </subcellularLocation>
</comment>
<feature type="binding site" evidence="13">
    <location>
        <begin position="97"/>
        <end position="99"/>
    </location>
    <ligand>
        <name>NAD(+)</name>
        <dbReference type="ChEBI" id="CHEBI:57540"/>
    </ligand>
</feature>
<evidence type="ECO:0000256" key="11">
    <source>
        <dbReference type="ARBA" id="ARBA00049080"/>
    </source>
</evidence>
<evidence type="ECO:0000256" key="10">
    <source>
        <dbReference type="ARBA" id="ARBA00038983"/>
    </source>
</evidence>
<evidence type="ECO:0000313" key="17">
    <source>
        <dbReference type="Proteomes" id="UP000604381"/>
    </source>
</evidence>
<dbReference type="InterPro" id="IPR000846">
    <property type="entry name" value="DapB_N"/>
</dbReference>
<comment type="subunit">
    <text evidence="13">Homotetramer.</text>
</comment>
<dbReference type="Pfam" id="PF05173">
    <property type="entry name" value="DapB_C"/>
    <property type="match status" value="1"/>
</dbReference>
<feature type="binding site" evidence="13">
    <location>
        <begin position="163"/>
        <end position="164"/>
    </location>
    <ligand>
        <name>(S)-2,3,4,5-tetrahydrodipicolinate</name>
        <dbReference type="ChEBI" id="CHEBI:16845"/>
    </ligand>
</feature>
<gene>
    <name evidence="13 16" type="primary">dapB</name>
    <name evidence="16" type="ORF">ISN26_03575</name>
</gene>
<comment type="function">
    <text evidence="13">Catalyzes the conversion of 4-hydroxy-tetrahydrodipicolinate (HTPA) to tetrahydrodipicolinate.</text>
</comment>
<evidence type="ECO:0000256" key="9">
    <source>
        <dbReference type="ARBA" id="ARBA00037922"/>
    </source>
</evidence>
<dbReference type="EMBL" id="JADHEI010000033">
    <property type="protein sequence ID" value="MBF2735153.1"/>
    <property type="molecule type" value="Genomic_DNA"/>
</dbReference>
<dbReference type="CDD" id="cd02274">
    <property type="entry name" value="DHDPR_N"/>
    <property type="match status" value="1"/>
</dbReference>
<dbReference type="Pfam" id="PF01113">
    <property type="entry name" value="DapB_N"/>
    <property type="match status" value="1"/>
</dbReference>
<evidence type="ECO:0000313" key="16">
    <source>
        <dbReference type="EMBL" id="MBF2735153.1"/>
    </source>
</evidence>
<feature type="active site" description="Proton donor" evidence="13">
    <location>
        <position position="157"/>
    </location>
</feature>
<comment type="pathway">
    <text evidence="9 13">Amino-acid biosynthesis; L-lysine biosynthesis via DAP pathway; (S)-tetrahydrodipicolinate from L-aspartate: step 4/4.</text>
</comment>
<dbReference type="PROSITE" id="PS01298">
    <property type="entry name" value="DAPB"/>
    <property type="match status" value="1"/>
</dbReference>
<proteinExistence type="inferred from homology"/>
<dbReference type="HAMAP" id="MF_00102">
    <property type="entry name" value="DapB"/>
    <property type="match status" value="1"/>
</dbReference>
<keyword evidence="2 13" id="KW-0963">Cytoplasm</keyword>
<dbReference type="GO" id="GO:0051287">
    <property type="term" value="F:NAD binding"/>
    <property type="evidence" value="ECO:0007669"/>
    <property type="project" value="UniProtKB-UniRule"/>
</dbReference>
<dbReference type="Proteomes" id="UP000604381">
    <property type="component" value="Unassembled WGS sequence"/>
</dbReference>
<dbReference type="AlphaFoldDB" id="A0A930UGB1"/>
<evidence type="ECO:0000256" key="13">
    <source>
        <dbReference type="HAMAP-Rule" id="MF_00102"/>
    </source>
</evidence>
<dbReference type="PIRSF" id="PIRSF000161">
    <property type="entry name" value="DHPR"/>
    <property type="match status" value="1"/>
</dbReference>
<dbReference type="GO" id="GO:0050661">
    <property type="term" value="F:NADP binding"/>
    <property type="evidence" value="ECO:0007669"/>
    <property type="project" value="UniProtKB-UniRule"/>
</dbReference>
<dbReference type="Gene3D" id="3.30.360.10">
    <property type="entry name" value="Dihydrodipicolinate Reductase, domain 2"/>
    <property type="match status" value="1"/>
</dbReference>
<dbReference type="EC" id="1.17.1.8" evidence="10 13"/>
<evidence type="ECO:0000256" key="8">
    <source>
        <dbReference type="ARBA" id="ARBA00023154"/>
    </source>
</evidence>
<keyword evidence="3 13" id="KW-0028">Amino-acid biosynthesis</keyword>
<feature type="binding site" evidence="13">
    <location>
        <position position="38"/>
    </location>
    <ligand>
        <name>NAD(+)</name>
        <dbReference type="ChEBI" id="CHEBI:57540"/>
    </ligand>
</feature>
<dbReference type="InterPro" id="IPR022663">
    <property type="entry name" value="DapB_C"/>
</dbReference>
<dbReference type="InterPro" id="IPR023940">
    <property type="entry name" value="DHDPR_bac"/>
</dbReference>
<evidence type="ECO:0000256" key="12">
    <source>
        <dbReference type="ARBA" id="ARBA00049396"/>
    </source>
</evidence>
<evidence type="ECO:0000256" key="5">
    <source>
        <dbReference type="ARBA" id="ARBA00022915"/>
    </source>
</evidence>
<evidence type="ECO:0000256" key="3">
    <source>
        <dbReference type="ARBA" id="ARBA00022605"/>
    </source>
</evidence>
<evidence type="ECO:0000256" key="6">
    <source>
        <dbReference type="ARBA" id="ARBA00023002"/>
    </source>
</evidence>
<dbReference type="GO" id="GO:0008839">
    <property type="term" value="F:4-hydroxy-tetrahydrodipicolinate reductase"/>
    <property type="evidence" value="ECO:0007669"/>
    <property type="project" value="UniProtKB-UniRule"/>
</dbReference>
<protein>
    <recommendedName>
        <fullName evidence="10 13">4-hydroxy-tetrahydrodipicolinate reductase</fullName>
        <shortName evidence="13">HTPA reductase</shortName>
        <ecNumber evidence="10 13">1.17.1.8</ecNumber>
    </recommendedName>
</protein>
<keyword evidence="7 13" id="KW-0520">NAD</keyword>
<dbReference type="GO" id="GO:0009089">
    <property type="term" value="P:lysine biosynthetic process via diaminopimelate"/>
    <property type="evidence" value="ECO:0007669"/>
    <property type="project" value="UniProtKB-UniRule"/>
</dbReference>
<reference evidence="16" key="1">
    <citation type="submission" date="2020-10" db="EMBL/GenBank/DDBJ databases">
        <title>An improved Amphimedon queenslandica hologenome assembly reveals how three proteobacterial symbionts can extend the metabolic phenotypic of their marine sponge host.</title>
        <authorList>
            <person name="Degnan B."/>
            <person name="Degnan S."/>
            <person name="Xiang X."/>
        </authorList>
    </citation>
    <scope>NUCLEOTIDE SEQUENCE</scope>
    <source>
        <strain evidence="16">AqS2</strain>
    </source>
</reference>
<dbReference type="GO" id="GO:0016726">
    <property type="term" value="F:oxidoreductase activity, acting on CH or CH2 groups, NAD or NADP as acceptor"/>
    <property type="evidence" value="ECO:0007669"/>
    <property type="project" value="UniProtKB-UniRule"/>
</dbReference>
<feature type="domain" description="Dihydrodipicolinate reductase C-terminal" evidence="15">
    <location>
        <begin position="127"/>
        <end position="256"/>
    </location>
</feature>
<dbReference type="SUPFAM" id="SSF51735">
    <property type="entry name" value="NAD(P)-binding Rossmann-fold domains"/>
    <property type="match status" value="1"/>
</dbReference>
<dbReference type="PANTHER" id="PTHR20836:SF0">
    <property type="entry name" value="4-HYDROXY-TETRAHYDRODIPICOLINATE REDUCTASE 1, CHLOROPLASTIC-RELATED"/>
    <property type="match status" value="1"/>
</dbReference>
<dbReference type="SUPFAM" id="SSF55347">
    <property type="entry name" value="Glyceraldehyde-3-phosphate dehydrogenase-like, C-terminal domain"/>
    <property type="match status" value="1"/>
</dbReference>
<keyword evidence="6 13" id="KW-0560">Oxidoreductase</keyword>
<evidence type="ECO:0000256" key="2">
    <source>
        <dbReference type="ARBA" id="ARBA00022490"/>
    </source>
</evidence>
<dbReference type="InterPro" id="IPR022664">
    <property type="entry name" value="DapB_N_CS"/>
</dbReference>
<keyword evidence="4 13" id="KW-0521">NADP</keyword>
<dbReference type="InterPro" id="IPR036291">
    <property type="entry name" value="NAD(P)-bd_dom_sf"/>
</dbReference>
<comment type="catalytic activity">
    <reaction evidence="12 13">
        <text>(S)-2,3,4,5-tetrahydrodipicolinate + NAD(+) + H2O = (2S,4S)-4-hydroxy-2,3,4,5-tetrahydrodipicolinate + NADH + H(+)</text>
        <dbReference type="Rhea" id="RHEA:35323"/>
        <dbReference type="ChEBI" id="CHEBI:15377"/>
        <dbReference type="ChEBI" id="CHEBI:15378"/>
        <dbReference type="ChEBI" id="CHEBI:16845"/>
        <dbReference type="ChEBI" id="CHEBI:57540"/>
        <dbReference type="ChEBI" id="CHEBI:57945"/>
        <dbReference type="ChEBI" id="CHEBI:67139"/>
        <dbReference type="EC" id="1.17.1.8"/>
    </reaction>
</comment>
<dbReference type="NCBIfam" id="TIGR00036">
    <property type="entry name" value="dapB"/>
    <property type="match status" value="1"/>
</dbReference>
<feature type="binding site" evidence="13">
    <location>
        <begin position="12"/>
        <end position="17"/>
    </location>
    <ligand>
        <name>NAD(+)</name>
        <dbReference type="ChEBI" id="CHEBI:57540"/>
    </ligand>
</feature>
<dbReference type="GO" id="GO:0005829">
    <property type="term" value="C:cytosol"/>
    <property type="evidence" value="ECO:0007669"/>
    <property type="project" value="TreeGrafter"/>
</dbReference>
<dbReference type="GO" id="GO:0019877">
    <property type="term" value="P:diaminopimelate biosynthetic process"/>
    <property type="evidence" value="ECO:0007669"/>
    <property type="project" value="UniProtKB-UniRule"/>
</dbReference>
<organism evidence="16 17">
    <name type="scientific">Candidatus Amphirhobacter heronislandensis</name>
    <dbReference type="NCBI Taxonomy" id="1732024"/>
    <lineage>
        <taxon>Bacteria</taxon>
        <taxon>Pseudomonadati</taxon>
        <taxon>Pseudomonadota</taxon>
        <taxon>Gammaproteobacteria</taxon>
        <taxon>Candidatus Tethybacterales</taxon>
        <taxon>Candidatus Tethybacteraceae</taxon>
        <taxon>Candidatus Amphirhobacter</taxon>
    </lineage>
</organism>
<comment type="caution">
    <text evidence="13">Lacks conserved residue(s) required for the propagation of feature annotation.</text>
</comment>
<name>A0A930UGB1_9GAMM</name>
<comment type="similarity">
    <text evidence="1 13">Belongs to the DapB family.</text>
</comment>
<accession>A0A930UGB1</accession>
<feature type="binding site" evidence="13">
    <location>
        <position position="154"/>
    </location>
    <ligand>
        <name>(S)-2,3,4,5-tetrahydrodipicolinate</name>
        <dbReference type="ChEBI" id="CHEBI:16845"/>
    </ligand>
</feature>
<keyword evidence="17" id="KW-1185">Reference proteome</keyword>
<evidence type="ECO:0000256" key="4">
    <source>
        <dbReference type="ARBA" id="ARBA00022857"/>
    </source>
</evidence>
<dbReference type="PANTHER" id="PTHR20836">
    <property type="entry name" value="DIHYDRODIPICOLINATE REDUCTASE"/>
    <property type="match status" value="1"/>
</dbReference>
<feature type="domain" description="Dihydrodipicolinate reductase N-terminal" evidence="14">
    <location>
        <begin position="6"/>
        <end position="124"/>
    </location>
</feature>
<comment type="caution">
    <text evidence="16">The sequence shown here is derived from an EMBL/GenBank/DDBJ whole genome shotgun (WGS) entry which is preliminary data.</text>
</comment>
<comment type="caution">
    <text evidence="13">Was originally thought to be a dihydrodipicolinate reductase (DHDPR), catalyzing the conversion of dihydrodipicolinate to tetrahydrodipicolinate. However, it was shown in E.coli that the substrate of the enzymatic reaction is not dihydrodipicolinate (DHDP) but in fact (2S,4S)-4-hydroxy-2,3,4,5-tetrahydrodipicolinic acid (HTPA), the product released by the DapA-catalyzed reaction.</text>
</comment>